<reference evidence="1 2" key="1">
    <citation type="journal article" date="2014" name="Curr. Biol.">
        <title>The genome of the clonal raider ant Cerapachys biroi.</title>
        <authorList>
            <person name="Oxley P.R."/>
            <person name="Ji L."/>
            <person name="Fetter-Pruneda I."/>
            <person name="McKenzie S.K."/>
            <person name="Li C."/>
            <person name="Hu H."/>
            <person name="Zhang G."/>
            <person name="Kronauer D.J."/>
        </authorList>
    </citation>
    <scope>NUCLEOTIDE SEQUENCE [LARGE SCALE GENOMIC DNA]</scope>
</reference>
<dbReference type="EMBL" id="KK107144">
    <property type="protein sequence ID" value="EZA57557.1"/>
    <property type="molecule type" value="Genomic_DNA"/>
</dbReference>
<name>A0A026WNB2_OOCBI</name>
<accession>A0A026WNB2</accession>
<evidence type="ECO:0000313" key="2">
    <source>
        <dbReference type="Proteomes" id="UP000053097"/>
    </source>
</evidence>
<keyword evidence="2" id="KW-1185">Reference proteome</keyword>
<dbReference type="AlphaFoldDB" id="A0A026WNB2"/>
<sequence>MNQYEPNGVTKSVYATSRMRMCFLSEIQSGADRFLMPAEILWFGNSRRS</sequence>
<organism evidence="1 2">
    <name type="scientific">Ooceraea biroi</name>
    <name type="common">Clonal raider ant</name>
    <name type="synonym">Cerapachys biroi</name>
    <dbReference type="NCBI Taxonomy" id="2015173"/>
    <lineage>
        <taxon>Eukaryota</taxon>
        <taxon>Metazoa</taxon>
        <taxon>Ecdysozoa</taxon>
        <taxon>Arthropoda</taxon>
        <taxon>Hexapoda</taxon>
        <taxon>Insecta</taxon>
        <taxon>Pterygota</taxon>
        <taxon>Neoptera</taxon>
        <taxon>Endopterygota</taxon>
        <taxon>Hymenoptera</taxon>
        <taxon>Apocrita</taxon>
        <taxon>Aculeata</taxon>
        <taxon>Formicoidea</taxon>
        <taxon>Formicidae</taxon>
        <taxon>Dorylinae</taxon>
        <taxon>Ooceraea</taxon>
    </lineage>
</organism>
<dbReference type="Proteomes" id="UP000053097">
    <property type="component" value="Unassembled WGS sequence"/>
</dbReference>
<protein>
    <submittedName>
        <fullName evidence="1">Uncharacterized protein</fullName>
    </submittedName>
</protein>
<gene>
    <name evidence="1" type="ORF">X777_02097</name>
</gene>
<evidence type="ECO:0000313" key="1">
    <source>
        <dbReference type="EMBL" id="EZA57557.1"/>
    </source>
</evidence>
<proteinExistence type="predicted"/>